<dbReference type="Pfam" id="PF05096">
    <property type="entry name" value="Glu_cyclase_2"/>
    <property type="match status" value="1"/>
</dbReference>
<dbReference type="PANTHER" id="PTHR31270">
    <property type="entry name" value="GLUTAMINYL-PEPTIDE CYCLOTRANSFERASE"/>
    <property type="match status" value="1"/>
</dbReference>
<organism evidence="1 2">
    <name type="scientific">Gillisia lutea</name>
    <dbReference type="NCBI Taxonomy" id="2909668"/>
    <lineage>
        <taxon>Bacteria</taxon>
        <taxon>Pseudomonadati</taxon>
        <taxon>Bacteroidota</taxon>
        <taxon>Flavobacteriia</taxon>
        <taxon>Flavobacteriales</taxon>
        <taxon>Flavobacteriaceae</taxon>
        <taxon>Gillisia</taxon>
    </lineage>
</organism>
<proteinExistence type="predicted"/>
<dbReference type="PANTHER" id="PTHR31270:SF1">
    <property type="entry name" value="GLUTAMINYL-PEPTIDE CYCLOTRANSFERASE"/>
    <property type="match status" value="1"/>
</dbReference>
<dbReference type="InterPro" id="IPR007788">
    <property type="entry name" value="QCT"/>
</dbReference>
<dbReference type="SUPFAM" id="SSF50969">
    <property type="entry name" value="YVTN repeat-like/Quinoprotein amine dehydrogenase"/>
    <property type="match status" value="1"/>
</dbReference>
<evidence type="ECO:0000313" key="1">
    <source>
        <dbReference type="EMBL" id="MCF4101214.1"/>
    </source>
</evidence>
<dbReference type="InterPro" id="IPR011044">
    <property type="entry name" value="Quino_amine_DH_bsu"/>
</dbReference>
<comment type="caution">
    <text evidence="1">The sequence shown here is derived from an EMBL/GenBank/DDBJ whole genome shotgun (WGS) entry which is preliminary data.</text>
</comment>
<dbReference type="Gene3D" id="2.130.10.10">
    <property type="entry name" value="YVTN repeat-like/Quinoprotein amine dehydrogenase"/>
    <property type="match status" value="1"/>
</dbReference>
<dbReference type="InterPro" id="IPR015943">
    <property type="entry name" value="WD40/YVTN_repeat-like_dom_sf"/>
</dbReference>
<dbReference type="EMBL" id="JAKGTH010000007">
    <property type="protein sequence ID" value="MCF4101214.1"/>
    <property type="molecule type" value="Genomic_DNA"/>
</dbReference>
<gene>
    <name evidence="1" type="ORF">L1I30_06020</name>
</gene>
<name>A0ABS9EGG1_9FLAO</name>
<accession>A0ABS9EGG1</accession>
<dbReference type="PROSITE" id="PS51257">
    <property type="entry name" value="PROKAR_LIPOPROTEIN"/>
    <property type="match status" value="1"/>
</dbReference>
<dbReference type="Proteomes" id="UP001179363">
    <property type="component" value="Unassembled WGS sequence"/>
</dbReference>
<keyword evidence="2" id="KW-1185">Reference proteome</keyword>
<dbReference type="RefSeq" id="WP_236133364.1">
    <property type="nucleotide sequence ID" value="NZ_JAKGTH010000007.1"/>
</dbReference>
<protein>
    <submittedName>
        <fullName evidence="1">Glutaminyl-peptide cyclotransferase</fullName>
    </submittedName>
</protein>
<evidence type="ECO:0000313" key="2">
    <source>
        <dbReference type="Proteomes" id="UP001179363"/>
    </source>
</evidence>
<reference evidence="1" key="1">
    <citation type="submission" date="2022-01" db="EMBL/GenBank/DDBJ databases">
        <title>Gillisia lutea sp. nov., isolated from marine plastic residues from the Malvarosa beach (Valencia, Spain).</title>
        <authorList>
            <person name="Vidal-Verdu A."/>
            <person name="Molina-Menor E."/>
            <person name="Satari L."/>
            <person name="Pascual J."/>
            <person name="Pereto J."/>
            <person name="Porcar M."/>
        </authorList>
    </citation>
    <scope>NUCLEOTIDE SEQUENCE</scope>
    <source>
        <strain evidence="1">M10.2A</strain>
    </source>
</reference>
<sequence length="351" mass="39967">MKKLNFLLLIILNTLLISCGSNSDKKTSDFSLKISNSKDSFQLGDTIKLNIENAKDRKIDAIKFKIDEITSEVKNGETQTEFILQDQKLGNQVIEALVYSEEKVDTLLIPVKIHNDVAPEFYTYKIVNTYPHDINAYTQGLEFLNDTLYESTGQYGNSSLRKTDFKTGEVLQKVDLTKDYFGEGLSILNNKIYQLTWQEGEGLIYNLDKLEKTGSFKFNQSKEGWGLCNNGKQFYKSDGTEKIWILNATTLAEENYIQPTTNKSISTQLNELEWVEGKIYANTYQKDGVAIINPTNGAIEGLIDFRGLREQVTQHPKLDVLNGIAYNPTTKKLYVTGKNWDKLFEIEIVKK</sequence>